<organism evidence="3 4">
    <name type="scientific">Calocera viscosa (strain TUFC12733)</name>
    <dbReference type="NCBI Taxonomy" id="1330018"/>
    <lineage>
        <taxon>Eukaryota</taxon>
        <taxon>Fungi</taxon>
        <taxon>Dikarya</taxon>
        <taxon>Basidiomycota</taxon>
        <taxon>Agaricomycotina</taxon>
        <taxon>Dacrymycetes</taxon>
        <taxon>Dacrymycetales</taxon>
        <taxon>Dacrymycetaceae</taxon>
        <taxon>Calocera</taxon>
    </lineage>
</organism>
<reference evidence="3 4" key="1">
    <citation type="journal article" date="2016" name="Mol. Biol. Evol.">
        <title>Comparative Genomics of Early-Diverging Mushroom-Forming Fungi Provides Insights into the Origins of Lignocellulose Decay Capabilities.</title>
        <authorList>
            <person name="Nagy L.G."/>
            <person name="Riley R."/>
            <person name="Tritt A."/>
            <person name="Adam C."/>
            <person name="Daum C."/>
            <person name="Floudas D."/>
            <person name="Sun H."/>
            <person name="Yadav J.S."/>
            <person name="Pangilinan J."/>
            <person name="Larsson K.H."/>
            <person name="Matsuura K."/>
            <person name="Barry K."/>
            <person name="Labutti K."/>
            <person name="Kuo R."/>
            <person name="Ohm R.A."/>
            <person name="Bhattacharya S.S."/>
            <person name="Shirouzu T."/>
            <person name="Yoshinaga Y."/>
            <person name="Martin F.M."/>
            <person name="Grigoriev I.V."/>
            <person name="Hibbett D.S."/>
        </authorList>
    </citation>
    <scope>NUCLEOTIDE SEQUENCE [LARGE SCALE GENOMIC DNA]</scope>
    <source>
        <strain evidence="3 4">TUFC12733</strain>
    </source>
</reference>
<keyword evidence="4" id="KW-1185">Reference proteome</keyword>
<evidence type="ECO:0000259" key="2">
    <source>
        <dbReference type="Pfam" id="PF20434"/>
    </source>
</evidence>
<dbReference type="STRING" id="1330018.A0A167NEU1"/>
<dbReference type="InterPro" id="IPR049492">
    <property type="entry name" value="BD-FAE-like_dom"/>
</dbReference>
<evidence type="ECO:0000313" key="3">
    <source>
        <dbReference type="EMBL" id="KZO97638.1"/>
    </source>
</evidence>
<accession>A0A167NEU1</accession>
<sequence>MKAGLYAIRWFLRAADFAPIALKAMVSLVLDRVNPRSAVRKQKRVSNVPVDVYAASLGRRLREETNHPIIVLLHGGNYGPLVCRRWMMASIARNLQKLGCSVIVPEVDATNSEDMETIVRDLKSVLAWVGLHAAEIYGDAEDVYVMGHGFGAYLALLLTVQSAAVQSRDDFRLSHPEDDIRFPEVVLPNGLTEARIYAPDVDNLNIKGLVLLAPISDTQKYLEWESVQGVTSLSPMRQILGRSCLFHSPAHLLFAARSVLTVEYLPSNILIVHGACDNVVRASQSEMLHELLIGAGMQRTQKSFHPGLGHIDLLTGLDDAGPSKTSPVLNDVMAFIKSSL</sequence>
<dbReference type="EMBL" id="KV417279">
    <property type="protein sequence ID" value="KZO97638.1"/>
    <property type="molecule type" value="Genomic_DNA"/>
</dbReference>
<dbReference type="InterPro" id="IPR050300">
    <property type="entry name" value="GDXG_lipolytic_enzyme"/>
</dbReference>
<dbReference type="PANTHER" id="PTHR48081">
    <property type="entry name" value="AB HYDROLASE SUPERFAMILY PROTEIN C4A8.06C"/>
    <property type="match status" value="1"/>
</dbReference>
<evidence type="ECO:0000256" key="1">
    <source>
        <dbReference type="ARBA" id="ARBA00022801"/>
    </source>
</evidence>
<proteinExistence type="predicted"/>
<evidence type="ECO:0000313" key="4">
    <source>
        <dbReference type="Proteomes" id="UP000076738"/>
    </source>
</evidence>
<dbReference type="AlphaFoldDB" id="A0A167NEU1"/>
<dbReference type="Gene3D" id="3.40.50.1820">
    <property type="entry name" value="alpha/beta hydrolase"/>
    <property type="match status" value="1"/>
</dbReference>
<feature type="domain" description="BD-FAE-like" evidence="2">
    <location>
        <begin position="63"/>
        <end position="292"/>
    </location>
</feature>
<keyword evidence="1 3" id="KW-0378">Hydrolase</keyword>
<dbReference type="Proteomes" id="UP000076738">
    <property type="component" value="Unassembled WGS sequence"/>
</dbReference>
<dbReference type="InterPro" id="IPR029058">
    <property type="entry name" value="AB_hydrolase_fold"/>
</dbReference>
<gene>
    <name evidence="3" type="ORF">CALVIDRAFT_562978</name>
</gene>
<dbReference type="GO" id="GO:0016787">
    <property type="term" value="F:hydrolase activity"/>
    <property type="evidence" value="ECO:0007669"/>
    <property type="project" value="UniProtKB-KW"/>
</dbReference>
<protein>
    <submittedName>
        <fullName evidence="3">Alpha/beta-hydrolase</fullName>
    </submittedName>
</protein>
<dbReference type="SUPFAM" id="SSF53474">
    <property type="entry name" value="alpha/beta-Hydrolases"/>
    <property type="match status" value="1"/>
</dbReference>
<dbReference type="Pfam" id="PF20434">
    <property type="entry name" value="BD-FAE"/>
    <property type="match status" value="1"/>
</dbReference>
<name>A0A167NEU1_CALVF</name>
<dbReference type="PANTHER" id="PTHR48081:SF33">
    <property type="entry name" value="KYNURENINE FORMAMIDASE"/>
    <property type="match status" value="1"/>
</dbReference>
<dbReference type="OrthoDB" id="6495301at2759"/>